<organism evidence="1 2">
    <name type="scientific">Caerostris extrusa</name>
    <name type="common">Bark spider</name>
    <name type="synonym">Caerostris bankana</name>
    <dbReference type="NCBI Taxonomy" id="172846"/>
    <lineage>
        <taxon>Eukaryota</taxon>
        <taxon>Metazoa</taxon>
        <taxon>Ecdysozoa</taxon>
        <taxon>Arthropoda</taxon>
        <taxon>Chelicerata</taxon>
        <taxon>Arachnida</taxon>
        <taxon>Araneae</taxon>
        <taxon>Araneomorphae</taxon>
        <taxon>Entelegynae</taxon>
        <taxon>Araneoidea</taxon>
        <taxon>Araneidae</taxon>
        <taxon>Caerostris</taxon>
    </lineage>
</organism>
<evidence type="ECO:0000313" key="1">
    <source>
        <dbReference type="EMBL" id="GIY00661.1"/>
    </source>
</evidence>
<reference evidence="1 2" key="1">
    <citation type="submission" date="2021-06" db="EMBL/GenBank/DDBJ databases">
        <title>Caerostris extrusa draft genome.</title>
        <authorList>
            <person name="Kono N."/>
            <person name="Arakawa K."/>
        </authorList>
    </citation>
    <scope>NUCLEOTIDE SEQUENCE [LARGE SCALE GENOMIC DNA]</scope>
</reference>
<keyword evidence="2" id="KW-1185">Reference proteome</keyword>
<proteinExistence type="predicted"/>
<dbReference type="AlphaFoldDB" id="A0AAV4PUT9"/>
<name>A0AAV4PUT9_CAEEX</name>
<gene>
    <name evidence="1" type="ORF">CEXT_664611</name>
</gene>
<accession>A0AAV4PUT9</accession>
<comment type="caution">
    <text evidence="1">The sequence shown here is derived from an EMBL/GenBank/DDBJ whole genome shotgun (WGS) entry which is preliminary data.</text>
</comment>
<dbReference type="EMBL" id="BPLR01005213">
    <property type="protein sequence ID" value="GIY00661.1"/>
    <property type="molecule type" value="Genomic_DNA"/>
</dbReference>
<evidence type="ECO:0000313" key="2">
    <source>
        <dbReference type="Proteomes" id="UP001054945"/>
    </source>
</evidence>
<sequence length="115" mass="12859">MPMLFPTRYIPAESVTYLRTADIVICTGVQILIGSQCTTEASFNIELVISCFMRLTVTRRELTKRALHPVGSWPDSSDSGLDSWLGTLLDKDTDLPLSAESALLAEDSRLHHRFF</sequence>
<protein>
    <submittedName>
        <fullName evidence="1">Uncharacterized protein</fullName>
    </submittedName>
</protein>
<dbReference type="Proteomes" id="UP001054945">
    <property type="component" value="Unassembled WGS sequence"/>
</dbReference>